<comment type="similarity">
    <text evidence="1">Belongs to the sigma-70 factor family. ECF subfamily.</text>
</comment>
<feature type="domain" description="RNA polymerase sigma factor 70 region 4 type 2" evidence="7">
    <location>
        <begin position="129"/>
        <end position="169"/>
    </location>
</feature>
<dbReference type="Pfam" id="PF04542">
    <property type="entry name" value="Sigma70_r2"/>
    <property type="match status" value="1"/>
</dbReference>
<evidence type="ECO:0000259" key="7">
    <source>
        <dbReference type="Pfam" id="PF08281"/>
    </source>
</evidence>
<dbReference type="AlphaFoldDB" id="A0A378RKK9"/>
<keyword evidence="4" id="KW-0238">DNA-binding</keyword>
<feature type="domain" description="RNA polymerase sigma-70 region 2" evidence="6">
    <location>
        <begin position="26"/>
        <end position="95"/>
    </location>
</feature>
<reference evidence="8 9" key="1">
    <citation type="submission" date="2018-06" db="EMBL/GenBank/DDBJ databases">
        <authorList>
            <consortium name="Pathogen Informatics"/>
            <person name="Doyle S."/>
        </authorList>
    </citation>
    <scope>NUCLEOTIDE SEQUENCE [LARGE SCALE GENOMIC DNA]</scope>
    <source>
        <strain evidence="8 9">NCTC11179</strain>
    </source>
</reference>
<dbReference type="InterPro" id="IPR039425">
    <property type="entry name" value="RNA_pol_sigma-70-like"/>
</dbReference>
<evidence type="ECO:0000256" key="5">
    <source>
        <dbReference type="ARBA" id="ARBA00023163"/>
    </source>
</evidence>
<evidence type="ECO:0000313" key="8">
    <source>
        <dbReference type="EMBL" id="STZ27522.1"/>
    </source>
</evidence>
<dbReference type="InterPro" id="IPR036388">
    <property type="entry name" value="WH-like_DNA-bd_sf"/>
</dbReference>
<dbReference type="EMBL" id="UGQL01000001">
    <property type="protein sequence ID" value="STZ27522.1"/>
    <property type="molecule type" value="Genomic_DNA"/>
</dbReference>
<dbReference type="PANTHER" id="PTHR43133">
    <property type="entry name" value="RNA POLYMERASE ECF-TYPE SIGMA FACTO"/>
    <property type="match status" value="1"/>
</dbReference>
<dbReference type="GO" id="GO:0016987">
    <property type="term" value="F:sigma factor activity"/>
    <property type="evidence" value="ECO:0007669"/>
    <property type="project" value="UniProtKB-KW"/>
</dbReference>
<evidence type="ECO:0000259" key="6">
    <source>
        <dbReference type="Pfam" id="PF04542"/>
    </source>
</evidence>
<dbReference type="InterPro" id="IPR013249">
    <property type="entry name" value="RNA_pol_sigma70_r4_t2"/>
</dbReference>
<evidence type="ECO:0000256" key="3">
    <source>
        <dbReference type="ARBA" id="ARBA00023082"/>
    </source>
</evidence>
<keyword evidence="3" id="KW-0731">Sigma factor</keyword>
<dbReference type="CDD" id="cd06171">
    <property type="entry name" value="Sigma70_r4"/>
    <property type="match status" value="1"/>
</dbReference>
<dbReference type="NCBIfam" id="TIGR02937">
    <property type="entry name" value="sigma70-ECF"/>
    <property type="match status" value="1"/>
</dbReference>
<dbReference type="Pfam" id="PF08281">
    <property type="entry name" value="Sigma70_r4_2"/>
    <property type="match status" value="1"/>
</dbReference>
<dbReference type="Gene3D" id="1.10.1740.10">
    <property type="match status" value="1"/>
</dbReference>
<dbReference type="RefSeq" id="WP_115090443.1">
    <property type="nucleotide sequence ID" value="NZ_CP068107.1"/>
</dbReference>
<dbReference type="Gene3D" id="1.10.10.10">
    <property type="entry name" value="Winged helix-like DNA-binding domain superfamily/Winged helix DNA-binding domain"/>
    <property type="match status" value="1"/>
</dbReference>
<dbReference type="SUPFAM" id="SSF88659">
    <property type="entry name" value="Sigma3 and sigma4 domains of RNA polymerase sigma factors"/>
    <property type="match status" value="1"/>
</dbReference>
<gene>
    <name evidence="8" type="primary">rpoE_1</name>
    <name evidence="8" type="ORF">NCTC11179_01058</name>
</gene>
<evidence type="ECO:0000313" key="9">
    <source>
        <dbReference type="Proteomes" id="UP000255024"/>
    </source>
</evidence>
<keyword evidence="5" id="KW-0804">Transcription</keyword>
<proteinExistence type="inferred from homology"/>
<dbReference type="InterPro" id="IPR007627">
    <property type="entry name" value="RNA_pol_sigma70_r2"/>
</dbReference>
<organism evidence="8 9">
    <name type="scientific">Myroides odoratus</name>
    <name type="common">Flavobacterium odoratum</name>
    <dbReference type="NCBI Taxonomy" id="256"/>
    <lineage>
        <taxon>Bacteria</taxon>
        <taxon>Pseudomonadati</taxon>
        <taxon>Bacteroidota</taxon>
        <taxon>Flavobacteriia</taxon>
        <taxon>Flavobacteriales</taxon>
        <taxon>Flavobacteriaceae</taxon>
        <taxon>Myroides</taxon>
    </lineage>
</organism>
<name>A0A378RKK9_MYROD</name>
<dbReference type="InterPro" id="IPR013325">
    <property type="entry name" value="RNA_pol_sigma_r2"/>
</dbReference>
<evidence type="ECO:0000256" key="1">
    <source>
        <dbReference type="ARBA" id="ARBA00010641"/>
    </source>
</evidence>
<dbReference type="GO" id="GO:0006352">
    <property type="term" value="P:DNA-templated transcription initiation"/>
    <property type="evidence" value="ECO:0007669"/>
    <property type="project" value="InterPro"/>
</dbReference>
<dbReference type="SUPFAM" id="SSF88946">
    <property type="entry name" value="Sigma2 domain of RNA polymerase sigma factors"/>
    <property type="match status" value="1"/>
</dbReference>
<dbReference type="Proteomes" id="UP000255024">
    <property type="component" value="Unassembled WGS sequence"/>
</dbReference>
<evidence type="ECO:0000256" key="2">
    <source>
        <dbReference type="ARBA" id="ARBA00023015"/>
    </source>
</evidence>
<evidence type="ECO:0000256" key="4">
    <source>
        <dbReference type="ARBA" id="ARBA00023125"/>
    </source>
</evidence>
<protein>
    <submittedName>
        <fullName evidence="8">Sigma-24</fullName>
    </submittedName>
</protein>
<sequence length="194" mass="22792">MELIQLPDATLVHHYVGGNEQALEILIKRHQAKIFGFIFSKLDDVELTNDIFQDTFIKVINTLKTGKYNEEGKFISWVMRIAHNLIMDHYRKEKRVIIHNDSAQTPFFTFLKDDSETIEETLISHQITEDLQQLILELPEDQQEVIRMRLYQDLSFKEIAEVTDVSINTALGRMRYAIINLRRLMEKKQISLSL</sequence>
<keyword evidence="9" id="KW-1185">Reference proteome</keyword>
<dbReference type="GO" id="GO:0003677">
    <property type="term" value="F:DNA binding"/>
    <property type="evidence" value="ECO:0007669"/>
    <property type="project" value="UniProtKB-KW"/>
</dbReference>
<dbReference type="PANTHER" id="PTHR43133:SF8">
    <property type="entry name" value="RNA POLYMERASE SIGMA FACTOR HI_1459-RELATED"/>
    <property type="match status" value="1"/>
</dbReference>
<dbReference type="InterPro" id="IPR013324">
    <property type="entry name" value="RNA_pol_sigma_r3/r4-like"/>
</dbReference>
<accession>A0A378RKK9</accession>
<dbReference type="InterPro" id="IPR014284">
    <property type="entry name" value="RNA_pol_sigma-70_dom"/>
</dbReference>
<keyword evidence="2" id="KW-0805">Transcription regulation</keyword>